<dbReference type="PROSITE" id="PS50158">
    <property type="entry name" value="ZF_CCHC"/>
    <property type="match status" value="1"/>
</dbReference>
<dbReference type="GO" id="GO:0006397">
    <property type="term" value="P:mRNA processing"/>
    <property type="evidence" value="ECO:0007669"/>
    <property type="project" value="UniProtKB-KW"/>
</dbReference>
<dbReference type="InterPro" id="IPR001878">
    <property type="entry name" value="Znf_CCHC"/>
</dbReference>
<dbReference type="Proteomes" id="UP000719766">
    <property type="component" value="Unassembled WGS sequence"/>
</dbReference>
<dbReference type="OrthoDB" id="2680323at2759"/>
<proteinExistence type="predicted"/>
<comment type="caution">
    <text evidence="5">The sequence shown here is derived from an EMBL/GenBank/DDBJ whole genome shotgun (WGS) entry which is preliminary data.</text>
</comment>
<dbReference type="GeneID" id="64603480"/>
<protein>
    <recommendedName>
        <fullName evidence="4">CCHC-type domain-containing protein</fullName>
    </recommendedName>
</protein>
<accession>A0A9P7AEL3</accession>
<dbReference type="InterPro" id="IPR036875">
    <property type="entry name" value="Znf_CCHC_sf"/>
</dbReference>
<dbReference type="SMART" id="SM00343">
    <property type="entry name" value="ZnF_C2HC"/>
    <property type="match status" value="1"/>
</dbReference>
<dbReference type="AlphaFoldDB" id="A0A9P7AEL3"/>
<feature type="region of interest" description="Disordered" evidence="3">
    <location>
        <begin position="1"/>
        <end position="94"/>
    </location>
</feature>
<gene>
    <name evidence="5" type="ORF">HD556DRAFT_1539402</name>
</gene>
<sequence length="534" mass="59855">MPPKQPRGPKGQFISKKSLTSLSDASSLNTSTESSPLDTPELTSNETEDQPQDQENSEYESHEVRQQLEQTDEEDQESLTGAPDPEANTLPTFDDQPTKILSAVVQPQKSITPWPVPPATPTKTFLKPIIAKVTPQTSKSKKMSGNGNTPGWFHGKADENAQNFLREVERYVVLNELKTEQGKITVFSTLLSAGSIADTWWNKLDTSHKSTWSDVKTAFSNRWPAITVAEKTGLDYQREILALRLKEEEVGKQITVAGVPTWAHLQFHVNLRQLVNEAGANTTAGLVYQVRENLPTVIKELTTPGLAEWSKFLDEIKALDTNKLREKAETARKKKEEEKMQSARLARLETMQTDAIEVMRLQLQRTNLGSAPTERSTTSSPNLAPRIRYINRQLETNTQQTTRQRQPLTQEERDIMRSHVNDIAHHSDTTPGRAAYDEQLKQWFTKYGQTGRVTETTQFPLRPGSAMICSGECFKCGAHGHRSAECPVPETSQLPIQERIWRSLAARALGNFNRANAVQIDVAFEEENVRGSNG</sequence>
<dbReference type="RefSeq" id="XP_041154253.1">
    <property type="nucleotide sequence ID" value="XM_041309716.1"/>
</dbReference>
<keyword evidence="2" id="KW-0862">Zinc</keyword>
<evidence type="ECO:0000259" key="4">
    <source>
        <dbReference type="PROSITE" id="PS50158"/>
    </source>
</evidence>
<evidence type="ECO:0000313" key="5">
    <source>
        <dbReference type="EMBL" id="KAG1786852.1"/>
    </source>
</evidence>
<keyword evidence="6" id="KW-1185">Reference proteome</keyword>
<dbReference type="SUPFAM" id="SSF57756">
    <property type="entry name" value="Retrovirus zinc finger-like domains"/>
    <property type="match status" value="1"/>
</dbReference>
<evidence type="ECO:0000256" key="2">
    <source>
        <dbReference type="PROSITE-ProRule" id="PRU00047"/>
    </source>
</evidence>
<feature type="compositionally biased region" description="Acidic residues" evidence="3">
    <location>
        <begin position="46"/>
        <end position="58"/>
    </location>
</feature>
<feature type="domain" description="CCHC-type" evidence="4">
    <location>
        <begin position="473"/>
        <end position="487"/>
    </location>
</feature>
<keyword evidence="2" id="KW-0479">Metal-binding</keyword>
<organism evidence="5 6">
    <name type="scientific">Suillus plorans</name>
    <dbReference type="NCBI Taxonomy" id="116603"/>
    <lineage>
        <taxon>Eukaryota</taxon>
        <taxon>Fungi</taxon>
        <taxon>Dikarya</taxon>
        <taxon>Basidiomycota</taxon>
        <taxon>Agaricomycotina</taxon>
        <taxon>Agaricomycetes</taxon>
        <taxon>Agaricomycetidae</taxon>
        <taxon>Boletales</taxon>
        <taxon>Suillineae</taxon>
        <taxon>Suillaceae</taxon>
        <taxon>Suillus</taxon>
    </lineage>
</organism>
<evidence type="ECO:0000256" key="3">
    <source>
        <dbReference type="SAM" id="MobiDB-lite"/>
    </source>
</evidence>
<dbReference type="GO" id="GO:0003676">
    <property type="term" value="F:nucleic acid binding"/>
    <property type="evidence" value="ECO:0007669"/>
    <property type="project" value="InterPro"/>
</dbReference>
<keyword evidence="1" id="KW-0507">mRNA processing</keyword>
<evidence type="ECO:0000256" key="1">
    <source>
        <dbReference type="ARBA" id="ARBA00022664"/>
    </source>
</evidence>
<evidence type="ECO:0000313" key="6">
    <source>
        <dbReference type="Proteomes" id="UP000719766"/>
    </source>
</evidence>
<reference evidence="5" key="1">
    <citation type="journal article" date="2020" name="New Phytol.">
        <title>Comparative genomics reveals dynamic genome evolution in host specialist ectomycorrhizal fungi.</title>
        <authorList>
            <person name="Lofgren L.A."/>
            <person name="Nguyen N.H."/>
            <person name="Vilgalys R."/>
            <person name="Ruytinx J."/>
            <person name="Liao H.L."/>
            <person name="Branco S."/>
            <person name="Kuo A."/>
            <person name="LaButti K."/>
            <person name="Lipzen A."/>
            <person name="Andreopoulos W."/>
            <person name="Pangilinan J."/>
            <person name="Riley R."/>
            <person name="Hundley H."/>
            <person name="Na H."/>
            <person name="Barry K."/>
            <person name="Grigoriev I.V."/>
            <person name="Stajich J.E."/>
            <person name="Kennedy P.G."/>
        </authorList>
    </citation>
    <scope>NUCLEOTIDE SEQUENCE</scope>
    <source>
        <strain evidence="5">S12</strain>
    </source>
</reference>
<dbReference type="GO" id="GO:0008270">
    <property type="term" value="F:zinc ion binding"/>
    <property type="evidence" value="ECO:0007669"/>
    <property type="project" value="UniProtKB-KW"/>
</dbReference>
<dbReference type="Pfam" id="PF00098">
    <property type="entry name" value="zf-CCHC"/>
    <property type="match status" value="1"/>
</dbReference>
<name>A0A9P7AEL3_9AGAM</name>
<keyword evidence="2" id="KW-0863">Zinc-finger</keyword>
<feature type="compositionally biased region" description="Polar residues" evidence="3">
    <location>
        <begin position="15"/>
        <end position="45"/>
    </location>
</feature>
<dbReference type="EMBL" id="JABBWE010000087">
    <property type="protein sequence ID" value="KAG1786852.1"/>
    <property type="molecule type" value="Genomic_DNA"/>
</dbReference>